<dbReference type="Pfam" id="PF00999">
    <property type="entry name" value="Na_H_Exchanger"/>
    <property type="match status" value="1"/>
</dbReference>
<dbReference type="InterPro" id="IPR038770">
    <property type="entry name" value="Na+/solute_symporter_sf"/>
</dbReference>
<sequence>MPLIDLLPLASGGTGITPFFGMLAMVLVLAVFVSLALVKLRQSLLVGYFLCGILIANSGVLVLVGIGPEDPTIANLGELGVILLMFTLGLEFSLEEFRHLWRQAIFGGGLQVALTTIVAVVISRWTGLPWPETIVLSVAVSLSSTAVAMKSFQELGQPSNPGARFSLGVALFQDLAVILFILLLPAIYGRDSGSTVGQIAWAMGKGVLFLGAAILLGRYGNTPLLHAVARTRSRELFTLTIIGTCAAVALAGEALQLSLALGAFAAGLVLSESIYSHRIMADILPFKDLFLTIFFVSVGLMIDLNALAAHWVFVLLGTALIIAVKGGIIFGVTKILKVPLRPAILATASLASTGEFSLVLLKKADTFRDFDPAIEQLLLACTAVTMGLVPTLMRGAAPFGRLLESKGMKSPVRPSPDTAPTAAVRKINDHAIICGYGPVGQSLNEAMRRCDIPTLVMELNSDTVRELKSAGQPVLFADAAHPEALDLAGIERARFVAFTFPAVPITLAALPLIREKNPGILVFARAKFQTEVEQLRAHDVQVIHDERESSIAMIENAMGAYQRADLSHEDVLTIVDRK</sequence>
<protein>
    <submittedName>
        <fullName evidence="10">Cation:proton antiporter</fullName>
    </submittedName>
</protein>
<feature type="domain" description="RCK N-terminal" evidence="9">
    <location>
        <begin position="432"/>
        <end position="542"/>
    </location>
</feature>
<feature type="transmembrane region" description="Helical" evidence="7">
    <location>
        <begin position="45"/>
        <end position="66"/>
    </location>
</feature>
<gene>
    <name evidence="10" type="ORF">OKA04_19965</name>
</gene>
<dbReference type="InterPro" id="IPR036291">
    <property type="entry name" value="NAD(P)-bd_dom_sf"/>
</dbReference>
<keyword evidence="4 7" id="KW-0812">Transmembrane</keyword>
<feature type="transmembrane region" description="Helical" evidence="7">
    <location>
        <begin position="165"/>
        <end position="187"/>
    </location>
</feature>
<feature type="domain" description="Cation/H+ exchanger transmembrane" evidence="8">
    <location>
        <begin position="28"/>
        <end position="385"/>
    </location>
</feature>
<dbReference type="InterPro" id="IPR006153">
    <property type="entry name" value="Cation/H_exchanger_TM"/>
</dbReference>
<dbReference type="Proteomes" id="UP001207930">
    <property type="component" value="Unassembled WGS sequence"/>
</dbReference>
<dbReference type="Pfam" id="PF02254">
    <property type="entry name" value="TrkA_N"/>
    <property type="match status" value="1"/>
</dbReference>
<feature type="transmembrane region" description="Helical" evidence="7">
    <location>
        <begin position="236"/>
        <end position="252"/>
    </location>
</feature>
<comment type="caution">
    <text evidence="10">The sequence shown here is derived from an EMBL/GenBank/DDBJ whole genome shotgun (WGS) entry which is preliminary data.</text>
</comment>
<dbReference type="EMBL" id="JAPDDS010000014">
    <property type="protein sequence ID" value="MCW1887024.1"/>
    <property type="molecule type" value="Genomic_DNA"/>
</dbReference>
<evidence type="ECO:0000256" key="5">
    <source>
        <dbReference type="ARBA" id="ARBA00022989"/>
    </source>
</evidence>
<reference evidence="10 11" key="1">
    <citation type="submission" date="2022-10" db="EMBL/GenBank/DDBJ databases">
        <title>Luteolibacter flavescens strain MCCC 1K03193, whole genome shotgun sequencing project.</title>
        <authorList>
            <person name="Zhao G."/>
            <person name="Shen L."/>
        </authorList>
    </citation>
    <scope>NUCLEOTIDE SEQUENCE [LARGE SCALE GENOMIC DNA]</scope>
    <source>
        <strain evidence="10 11">MCCC 1K03193</strain>
    </source>
</reference>
<evidence type="ECO:0000256" key="2">
    <source>
        <dbReference type="ARBA" id="ARBA00005551"/>
    </source>
</evidence>
<evidence type="ECO:0000256" key="3">
    <source>
        <dbReference type="ARBA" id="ARBA00022448"/>
    </source>
</evidence>
<proteinExistence type="inferred from homology"/>
<feature type="transmembrane region" description="Helical" evidence="7">
    <location>
        <begin position="283"/>
        <end position="302"/>
    </location>
</feature>
<organism evidence="10 11">
    <name type="scientific">Luteolibacter flavescens</name>
    <dbReference type="NCBI Taxonomy" id="1859460"/>
    <lineage>
        <taxon>Bacteria</taxon>
        <taxon>Pseudomonadati</taxon>
        <taxon>Verrucomicrobiota</taxon>
        <taxon>Verrucomicrobiia</taxon>
        <taxon>Verrucomicrobiales</taxon>
        <taxon>Verrucomicrobiaceae</taxon>
        <taxon>Luteolibacter</taxon>
    </lineage>
</organism>
<dbReference type="Gene3D" id="1.20.1530.20">
    <property type="match status" value="1"/>
</dbReference>
<dbReference type="InterPro" id="IPR003148">
    <property type="entry name" value="RCK_N"/>
</dbReference>
<evidence type="ECO:0000313" key="11">
    <source>
        <dbReference type="Proteomes" id="UP001207930"/>
    </source>
</evidence>
<keyword evidence="5 7" id="KW-1133">Transmembrane helix</keyword>
<evidence type="ECO:0000256" key="7">
    <source>
        <dbReference type="SAM" id="Phobius"/>
    </source>
</evidence>
<evidence type="ECO:0000313" key="10">
    <source>
        <dbReference type="EMBL" id="MCW1887024.1"/>
    </source>
</evidence>
<keyword evidence="3" id="KW-0813">Transport</keyword>
<evidence type="ECO:0000256" key="1">
    <source>
        <dbReference type="ARBA" id="ARBA00004141"/>
    </source>
</evidence>
<keyword evidence="11" id="KW-1185">Reference proteome</keyword>
<evidence type="ECO:0000259" key="8">
    <source>
        <dbReference type="Pfam" id="PF00999"/>
    </source>
</evidence>
<dbReference type="SUPFAM" id="SSF51735">
    <property type="entry name" value="NAD(P)-binding Rossmann-fold domains"/>
    <property type="match status" value="1"/>
</dbReference>
<keyword evidence="6 7" id="KW-0472">Membrane</keyword>
<name>A0ABT3FUQ5_9BACT</name>
<evidence type="ECO:0000256" key="6">
    <source>
        <dbReference type="ARBA" id="ARBA00023136"/>
    </source>
</evidence>
<dbReference type="Gene3D" id="3.40.50.720">
    <property type="entry name" value="NAD(P)-binding Rossmann-like Domain"/>
    <property type="match status" value="1"/>
</dbReference>
<evidence type="ECO:0000259" key="9">
    <source>
        <dbReference type="Pfam" id="PF02254"/>
    </source>
</evidence>
<comment type="similarity">
    <text evidence="2">Belongs to the monovalent cation:proton antiporter 2 (CPA2) transporter (TC 2.A.37) family.</text>
</comment>
<feature type="transmembrane region" description="Helical" evidence="7">
    <location>
        <begin position="72"/>
        <end position="92"/>
    </location>
</feature>
<feature type="transmembrane region" description="Helical" evidence="7">
    <location>
        <begin position="20"/>
        <end position="38"/>
    </location>
</feature>
<dbReference type="PANTHER" id="PTHR42751:SF3">
    <property type="entry name" value="SODIUM_GLUTAMATE SYMPORTER"/>
    <property type="match status" value="1"/>
</dbReference>
<dbReference type="PANTHER" id="PTHR42751">
    <property type="entry name" value="SODIUM/HYDROGEN EXCHANGER FAMILY/TRKA DOMAIN PROTEIN"/>
    <property type="match status" value="1"/>
</dbReference>
<accession>A0ABT3FUQ5</accession>
<feature type="transmembrane region" description="Helical" evidence="7">
    <location>
        <begin position="104"/>
        <end position="122"/>
    </location>
</feature>
<dbReference type="RefSeq" id="WP_264502978.1">
    <property type="nucleotide sequence ID" value="NZ_JAPDDS010000014.1"/>
</dbReference>
<feature type="transmembrane region" description="Helical" evidence="7">
    <location>
        <begin position="308"/>
        <end position="331"/>
    </location>
</feature>
<feature type="transmembrane region" description="Helical" evidence="7">
    <location>
        <begin position="134"/>
        <end position="153"/>
    </location>
</feature>
<feature type="transmembrane region" description="Helical" evidence="7">
    <location>
        <begin position="199"/>
        <end position="216"/>
    </location>
</feature>
<comment type="subcellular location">
    <subcellularLocation>
        <location evidence="1">Membrane</location>
        <topology evidence="1">Multi-pass membrane protein</topology>
    </subcellularLocation>
</comment>
<evidence type="ECO:0000256" key="4">
    <source>
        <dbReference type="ARBA" id="ARBA00022692"/>
    </source>
</evidence>